<comment type="catalytic activity">
    <reaction evidence="16 17">
        <text>epoxyqueuosine(34) in tRNA + AH2 = queuosine(34) in tRNA + A + H2O</text>
        <dbReference type="Rhea" id="RHEA:32159"/>
        <dbReference type="Rhea" id="RHEA-COMP:18571"/>
        <dbReference type="Rhea" id="RHEA-COMP:18582"/>
        <dbReference type="ChEBI" id="CHEBI:13193"/>
        <dbReference type="ChEBI" id="CHEBI:15377"/>
        <dbReference type="ChEBI" id="CHEBI:17499"/>
        <dbReference type="ChEBI" id="CHEBI:194431"/>
        <dbReference type="ChEBI" id="CHEBI:194443"/>
        <dbReference type="EC" id="1.17.99.6"/>
    </reaction>
</comment>
<organism evidence="18 19">
    <name type="scientific">Aquifex aeolicus (strain VF5)</name>
    <dbReference type="NCBI Taxonomy" id="224324"/>
    <lineage>
        <taxon>Bacteria</taxon>
        <taxon>Pseudomonadati</taxon>
        <taxon>Aquificota</taxon>
        <taxon>Aquificia</taxon>
        <taxon>Aquificales</taxon>
        <taxon>Aquificaceae</taxon>
        <taxon>Aquifex</taxon>
    </lineage>
</organism>
<dbReference type="EC" id="1.17.99.6" evidence="4 17"/>
<keyword evidence="19" id="KW-1185">Reference proteome</keyword>
<feature type="binding site" evidence="17">
    <location>
        <position position="92"/>
    </location>
    <ligand>
        <name>[4Fe-4S] cluster</name>
        <dbReference type="ChEBI" id="CHEBI:49883"/>
    </ligand>
</feature>
<comment type="pathway">
    <text evidence="2 17">tRNA modification; tRNA-queuosine biosynthesis.</text>
</comment>
<proteinExistence type="inferred from homology"/>
<dbReference type="KEGG" id="aae:aq_701"/>
<protein>
    <recommendedName>
        <fullName evidence="5 17">Epoxyqueuosine reductase QueH</fullName>
        <ecNumber evidence="4 17">1.17.99.6</ecNumber>
    </recommendedName>
    <alternativeName>
        <fullName evidence="15 17">Queuosine biosynthesis protein QueH</fullName>
    </alternativeName>
</protein>
<evidence type="ECO:0000256" key="3">
    <source>
        <dbReference type="ARBA" id="ARBA00008207"/>
    </source>
</evidence>
<evidence type="ECO:0000256" key="5">
    <source>
        <dbReference type="ARBA" id="ARBA00016895"/>
    </source>
</evidence>
<gene>
    <name evidence="17" type="primary">queH</name>
    <name evidence="18" type="ordered locus">aq_701</name>
</gene>
<evidence type="ECO:0000256" key="9">
    <source>
        <dbReference type="ARBA" id="ARBA00022785"/>
    </source>
</evidence>
<evidence type="ECO:0000256" key="2">
    <source>
        <dbReference type="ARBA" id="ARBA00004691"/>
    </source>
</evidence>
<evidence type="ECO:0000256" key="10">
    <source>
        <dbReference type="ARBA" id="ARBA00023002"/>
    </source>
</evidence>
<dbReference type="PANTHER" id="PTHR36701:SF1">
    <property type="entry name" value="EPOXYQUEUOSINE REDUCTASE QUEH"/>
    <property type="match status" value="1"/>
</dbReference>
<dbReference type="SUPFAM" id="SSF52402">
    <property type="entry name" value="Adenine nucleotide alpha hydrolases-like"/>
    <property type="match status" value="1"/>
</dbReference>
<accession>O66919</accession>
<evidence type="ECO:0000256" key="16">
    <source>
        <dbReference type="ARBA" id="ARBA00047415"/>
    </source>
</evidence>
<keyword evidence="12 17" id="KW-0411">Iron-sulfur</keyword>
<dbReference type="AlphaFoldDB" id="O66919"/>
<dbReference type="OrthoDB" id="9801033at2"/>
<evidence type="ECO:0000256" key="15">
    <source>
        <dbReference type="ARBA" id="ARBA00031446"/>
    </source>
</evidence>
<sequence length="413" mass="47698">MKKSKILVHICCAPDAIYFLKKLREDYPESEIIGYFYDPNIHPYEEYRLRYLETERICKELGINLIEGEYDLENWLERVKGYEDEPERGKRCQICFDYRLEKSAEVAKELGCDALTTTLLMSPKKSIPQLKKAGEEATKRTGIEFLAPDYRKGGGTQEMFKLSKEREIYQQDYCGCIYGLFKQKNGKIFWDLVGFLGRRPGSKEERNFIKEIRIFAEENSFPVKEYEFPFLNWKVLKGKIEVDGEVIPSYVYPYSQSIRGIVKGKVEHVHGDKLFLNKQFVRIILKEPFGDVPLLENTPLSNPTFIVPYAYREKILKGKVKAELQTEFMPEKSSVLFIGSPSAKELWGVPADTLQDGRGVSKEEVIELIENNGEKIMKEEVGLIILGAESLRGGSSFVKDFLGREVKLILEWK</sequence>
<dbReference type="GO" id="GO:0052693">
    <property type="term" value="F:epoxyqueuosine reductase activity"/>
    <property type="evidence" value="ECO:0007669"/>
    <property type="project" value="UniProtKB-UniRule"/>
</dbReference>
<comment type="similarity">
    <text evidence="3 17">Belongs to the QueH family.</text>
</comment>
<dbReference type="GO" id="GO:0046872">
    <property type="term" value="F:metal ion binding"/>
    <property type="evidence" value="ECO:0007669"/>
    <property type="project" value="UniProtKB-KW"/>
</dbReference>
<keyword evidence="13 17" id="KW-1015">Disulfide bond</keyword>
<dbReference type="EMBL" id="AE000657">
    <property type="protein sequence ID" value="AAC06891.1"/>
    <property type="molecule type" value="Genomic_DNA"/>
</dbReference>
<evidence type="ECO:0000256" key="8">
    <source>
        <dbReference type="ARBA" id="ARBA00022723"/>
    </source>
</evidence>
<keyword evidence="14 17" id="KW-0676">Redox-active center</keyword>
<dbReference type="GO" id="GO:0008616">
    <property type="term" value="P:tRNA queuosine(34) biosynthetic process"/>
    <property type="evidence" value="ECO:0007669"/>
    <property type="project" value="UniProtKB-UniRule"/>
</dbReference>
<dbReference type="GO" id="GO:0051539">
    <property type="term" value="F:4 iron, 4 sulfur cluster binding"/>
    <property type="evidence" value="ECO:0007669"/>
    <property type="project" value="UniProtKB-UniRule"/>
</dbReference>
<evidence type="ECO:0000256" key="12">
    <source>
        <dbReference type="ARBA" id="ARBA00023014"/>
    </source>
</evidence>
<feature type="binding site" evidence="17">
    <location>
        <position position="11"/>
    </location>
    <ligand>
        <name>[4Fe-4S] cluster</name>
        <dbReference type="ChEBI" id="CHEBI:49883"/>
    </ligand>
</feature>
<keyword evidence="11 17" id="KW-0408">Iron</keyword>
<keyword evidence="8 17" id="KW-0479">Metal-binding</keyword>
<dbReference type="PATRIC" id="fig|224324.8.peg.561"/>
<dbReference type="eggNOG" id="COG1636">
    <property type="taxonomic scope" value="Bacteria"/>
</dbReference>
<name>O66919_AQUAE</name>
<dbReference type="EnsemblBacteria" id="AAC06891">
    <property type="protein sequence ID" value="AAC06891"/>
    <property type="gene ID" value="aq_701"/>
</dbReference>
<keyword evidence="6 17" id="KW-0004">4Fe-4S</keyword>
<evidence type="ECO:0000256" key="14">
    <source>
        <dbReference type="ARBA" id="ARBA00023284"/>
    </source>
</evidence>
<dbReference type="InterPro" id="IPR003828">
    <property type="entry name" value="QueH"/>
</dbReference>
<dbReference type="Pfam" id="PF02677">
    <property type="entry name" value="QueH"/>
    <property type="match status" value="1"/>
</dbReference>
<evidence type="ECO:0000256" key="17">
    <source>
        <dbReference type="HAMAP-Rule" id="MF_02089"/>
    </source>
</evidence>
<keyword evidence="9 17" id="KW-0671">Queuosine biosynthesis</keyword>
<dbReference type="PANTHER" id="PTHR36701">
    <property type="entry name" value="EPOXYQUEUOSINE REDUCTASE QUEH"/>
    <property type="match status" value="1"/>
</dbReference>
<dbReference type="InParanoid" id="O66919"/>
<evidence type="ECO:0000256" key="1">
    <source>
        <dbReference type="ARBA" id="ARBA00002268"/>
    </source>
</evidence>
<feature type="binding site" evidence="17">
    <location>
        <position position="95"/>
    </location>
    <ligand>
        <name>[4Fe-4S] cluster</name>
        <dbReference type="ChEBI" id="CHEBI:49883"/>
    </ligand>
</feature>
<evidence type="ECO:0000256" key="4">
    <source>
        <dbReference type="ARBA" id="ARBA00012622"/>
    </source>
</evidence>
<dbReference type="PIR" id="C70361">
    <property type="entry name" value="C70361"/>
</dbReference>
<keyword evidence="7 17" id="KW-0819">tRNA processing</keyword>
<feature type="disulfide bond" description="Redox-active" evidence="17">
    <location>
        <begin position="174"/>
        <end position="176"/>
    </location>
</feature>
<feature type="binding site" evidence="17">
    <location>
        <position position="12"/>
    </location>
    <ligand>
        <name>[4Fe-4S] cluster</name>
        <dbReference type="ChEBI" id="CHEBI:49883"/>
    </ligand>
</feature>
<dbReference type="Proteomes" id="UP000000798">
    <property type="component" value="Chromosome"/>
</dbReference>
<reference evidence="18 19" key="1">
    <citation type="journal article" date="1998" name="Nature">
        <title>The complete genome of the hyperthermophilic bacterium Aquifex aeolicus.</title>
        <authorList>
            <person name="Deckert G."/>
            <person name="Warren P.V."/>
            <person name="Gaasterland T."/>
            <person name="Young W.G."/>
            <person name="Lenox A.L."/>
            <person name="Graham D.E."/>
            <person name="Overbeek R."/>
            <person name="Snead M.A."/>
            <person name="Keller M."/>
            <person name="Aujay M."/>
            <person name="Huber R."/>
            <person name="Feldman R.A."/>
            <person name="Short J.M."/>
            <person name="Olson G.J."/>
            <person name="Swanson R.V."/>
        </authorList>
    </citation>
    <scope>NUCLEOTIDE SEQUENCE [LARGE SCALE GENOMIC DNA]</scope>
    <source>
        <strain evidence="18 19">VF5</strain>
    </source>
</reference>
<dbReference type="HAMAP" id="MF_02089">
    <property type="entry name" value="QueH"/>
    <property type="match status" value="1"/>
</dbReference>
<evidence type="ECO:0000256" key="11">
    <source>
        <dbReference type="ARBA" id="ARBA00023004"/>
    </source>
</evidence>
<evidence type="ECO:0000256" key="6">
    <source>
        <dbReference type="ARBA" id="ARBA00022485"/>
    </source>
</evidence>
<dbReference type="STRING" id="224324.aq_701"/>
<evidence type="ECO:0000313" key="19">
    <source>
        <dbReference type="Proteomes" id="UP000000798"/>
    </source>
</evidence>
<evidence type="ECO:0000256" key="7">
    <source>
        <dbReference type="ARBA" id="ARBA00022694"/>
    </source>
</evidence>
<comment type="function">
    <text evidence="1 17">Catalyzes the conversion of epoxyqueuosine (oQ) to queuosine (Q), which is a hypermodified base found in the wobble positions of tRNA(Asp), tRNA(Asn), tRNA(His) and tRNA(Tyr).</text>
</comment>
<evidence type="ECO:0000313" key="18">
    <source>
        <dbReference type="EMBL" id="AAC06891.1"/>
    </source>
</evidence>
<dbReference type="HOGENOM" id="CLU_056003_0_0_0"/>
<evidence type="ECO:0000256" key="13">
    <source>
        <dbReference type="ARBA" id="ARBA00023157"/>
    </source>
</evidence>
<dbReference type="RefSeq" id="WP_010880417.1">
    <property type="nucleotide sequence ID" value="NC_000918.1"/>
</dbReference>
<keyword evidence="10 17" id="KW-0560">Oxidoreductase</keyword>
<dbReference type="UniPathway" id="UPA00392"/>